<proteinExistence type="predicted"/>
<sequence length="586" mass="63331">MTDAPSFALRRAMQRRRLAGMMASAAGWLAAVAAPLPAPAQTAQAPAPLPRIERTDRGAMLVVDGAPFLMLGAQANNSSNYPAPLRQVWPTLDAMGANTLEIPVAWEQIEPREGQFDFSWVDHLLGEARKHDKRLVLLWFGTWKNTGPSYTPEWVKLDPKRFPHNLTARGTVHEALSPLGAETLKADTRAFAALMHHVAQVDPQNTVIMVQVENEVGSYGNVRDFSPAAQKLFAEPAAPALLKHYGKPAGSSWAKAFGSDADEYFQAWYTASYLNTVASAGKAEKALPMYANASLAAPFGRQNAATYSSGGPVHHVIGLYKVAAPALDLVVPDIYKRDEKAVHAYLDLYARRDNPLMLAEIGNATEYARFFWDALGKGAIGFSPFGMDETGYYNFPLGAKSIDGTVNGFARLYHLFAPMQSIWARAAAQGQVHAASEPTDPAAAHKRELIIGRYKVTLGFGQDQFAYDPPRGNPQPTGGAAIAQLGPDEFLVTGFDTRVSFDLADPAPGETLMLLRAEEGHYAPDGKGGTHLGVRPGVERRPDRLRLQFHRHPSGVAAALCPDQGDHGAVGRYRSLIGRGGGSSTT</sequence>
<feature type="chain" id="PRO_5045495242" evidence="3">
    <location>
        <begin position="34"/>
        <end position="586"/>
    </location>
</feature>
<feature type="domain" description="DUF5597" evidence="5">
    <location>
        <begin position="409"/>
        <end position="527"/>
    </location>
</feature>
<protein>
    <submittedName>
        <fullName evidence="6">DUF5597 domain-containing protein</fullName>
    </submittedName>
</protein>
<dbReference type="Gene3D" id="2.60.220.20">
    <property type="entry name" value="putative beta-Galactosidase from caulobacter crescentus"/>
    <property type="match status" value="1"/>
</dbReference>
<dbReference type="PROSITE" id="PS51318">
    <property type="entry name" value="TAT"/>
    <property type="match status" value="1"/>
</dbReference>
<organism evidence="6 7">
    <name type="scientific">Novosphingobium pokkalii</name>
    <dbReference type="NCBI Taxonomy" id="1770194"/>
    <lineage>
        <taxon>Bacteria</taxon>
        <taxon>Pseudomonadati</taxon>
        <taxon>Pseudomonadota</taxon>
        <taxon>Alphaproteobacteria</taxon>
        <taxon>Sphingomonadales</taxon>
        <taxon>Sphingomonadaceae</taxon>
        <taxon>Novosphingobium</taxon>
    </lineage>
</organism>
<dbReference type="InterPro" id="IPR017853">
    <property type="entry name" value="GH"/>
</dbReference>
<dbReference type="RefSeq" id="WP_229815259.1">
    <property type="nucleotide sequence ID" value="NZ_BMZP01000009.1"/>
</dbReference>
<dbReference type="Proteomes" id="UP001595683">
    <property type="component" value="Unassembled WGS sequence"/>
</dbReference>
<keyword evidence="3" id="KW-0732">Signal</keyword>
<dbReference type="SUPFAM" id="SSF51445">
    <property type="entry name" value="(Trans)glycosidases"/>
    <property type="match status" value="1"/>
</dbReference>
<dbReference type="EMBL" id="JBHRYE010000002">
    <property type="protein sequence ID" value="MFC3669936.1"/>
    <property type="molecule type" value="Genomic_DNA"/>
</dbReference>
<dbReference type="InterPro" id="IPR013529">
    <property type="entry name" value="Glyco_hydro_42_N"/>
</dbReference>
<evidence type="ECO:0000259" key="5">
    <source>
        <dbReference type="Pfam" id="PF18120"/>
    </source>
</evidence>
<evidence type="ECO:0000256" key="2">
    <source>
        <dbReference type="ARBA" id="ARBA00023295"/>
    </source>
</evidence>
<dbReference type="InterPro" id="IPR040719">
    <property type="entry name" value="DUF5597"/>
</dbReference>
<evidence type="ECO:0000256" key="1">
    <source>
        <dbReference type="ARBA" id="ARBA00022801"/>
    </source>
</evidence>
<keyword evidence="7" id="KW-1185">Reference proteome</keyword>
<dbReference type="InterPro" id="IPR006311">
    <property type="entry name" value="TAT_signal"/>
</dbReference>
<evidence type="ECO:0000313" key="7">
    <source>
        <dbReference type="Proteomes" id="UP001595683"/>
    </source>
</evidence>
<dbReference type="Pfam" id="PF02449">
    <property type="entry name" value="Glyco_hydro_42"/>
    <property type="match status" value="1"/>
</dbReference>
<name>A0ABV7UZ83_9SPHN</name>
<evidence type="ECO:0000313" key="6">
    <source>
        <dbReference type="EMBL" id="MFC3669936.1"/>
    </source>
</evidence>
<comment type="caution">
    <text evidence="6">The sequence shown here is derived from an EMBL/GenBank/DDBJ whole genome shotgun (WGS) entry which is preliminary data.</text>
</comment>
<keyword evidence="1" id="KW-0378">Hydrolase</keyword>
<gene>
    <name evidence="6" type="ORF">ACFOOT_00725</name>
</gene>
<dbReference type="Pfam" id="PF18120">
    <property type="entry name" value="DUF5597"/>
    <property type="match status" value="1"/>
</dbReference>
<feature type="signal peptide" evidence="3">
    <location>
        <begin position="1"/>
        <end position="33"/>
    </location>
</feature>
<dbReference type="Gene3D" id="3.20.20.80">
    <property type="entry name" value="Glycosidases"/>
    <property type="match status" value="1"/>
</dbReference>
<evidence type="ECO:0000259" key="4">
    <source>
        <dbReference type="Pfam" id="PF02449"/>
    </source>
</evidence>
<accession>A0ABV7UZ83</accession>
<feature type="domain" description="Glycoside hydrolase family 42 N-terminal" evidence="4">
    <location>
        <begin position="96"/>
        <end position="270"/>
    </location>
</feature>
<keyword evidence="2" id="KW-0326">Glycosidase</keyword>
<reference evidence="7" key="1">
    <citation type="journal article" date="2019" name="Int. J. Syst. Evol. Microbiol.">
        <title>The Global Catalogue of Microorganisms (GCM) 10K type strain sequencing project: providing services to taxonomists for standard genome sequencing and annotation.</title>
        <authorList>
            <consortium name="The Broad Institute Genomics Platform"/>
            <consortium name="The Broad Institute Genome Sequencing Center for Infectious Disease"/>
            <person name="Wu L."/>
            <person name="Ma J."/>
        </authorList>
    </citation>
    <scope>NUCLEOTIDE SEQUENCE [LARGE SCALE GENOMIC DNA]</scope>
    <source>
        <strain evidence="7">KCTC 42224</strain>
    </source>
</reference>
<evidence type="ECO:0000256" key="3">
    <source>
        <dbReference type="SAM" id="SignalP"/>
    </source>
</evidence>